<name>A0A9D3Z925_DREPO</name>
<keyword evidence="1" id="KW-0540">Nuclease</keyword>
<sequence length="230" mass="26003">MCKRNSWTLCATINTCKTPGSNPREDKVPEASDDEMNILCQKLFESGAKSAILAIVEPYCDNFIPTAVNTDFPQVFSELRDDKRYDMNYKELVDHCEKVSVTCTKELSAAVEFNTREQSKSKLWNSFRAVRITASRMKSICHTDFANPTQTLIKGICYPDSVKFSNAATKWVCEHEKIAHDQFLQAMSTVHINSRIEYVGFMISTENPFIGASTLTGYSHVIVAAQCQWK</sequence>
<dbReference type="EMBL" id="JAIWYP010000014">
    <property type="protein sequence ID" value="KAH3712542.1"/>
    <property type="molecule type" value="Genomic_DNA"/>
</dbReference>
<dbReference type="Pfam" id="PF01771">
    <property type="entry name" value="Viral_alk_exo"/>
    <property type="match status" value="1"/>
</dbReference>
<gene>
    <name evidence="5" type="ORF">DPMN_072293</name>
</gene>
<evidence type="ECO:0000313" key="5">
    <source>
        <dbReference type="EMBL" id="KAH3712542.1"/>
    </source>
</evidence>
<evidence type="ECO:0000256" key="3">
    <source>
        <dbReference type="ARBA" id="ARBA00022801"/>
    </source>
</evidence>
<evidence type="ECO:0000256" key="2">
    <source>
        <dbReference type="ARBA" id="ARBA00022759"/>
    </source>
</evidence>
<dbReference type="PANTHER" id="PTHR47526">
    <property type="entry name" value="ATP-DEPENDENT DNA HELICASE"/>
    <property type="match status" value="1"/>
</dbReference>
<dbReference type="GO" id="GO:0004527">
    <property type="term" value="F:exonuclease activity"/>
    <property type="evidence" value="ECO:0007669"/>
    <property type="project" value="UniProtKB-KW"/>
</dbReference>
<comment type="caution">
    <text evidence="5">The sequence shown here is derived from an EMBL/GenBank/DDBJ whole genome shotgun (WGS) entry which is preliminary data.</text>
</comment>
<keyword evidence="4" id="KW-0269">Exonuclease</keyword>
<evidence type="ECO:0000256" key="1">
    <source>
        <dbReference type="ARBA" id="ARBA00022722"/>
    </source>
</evidence>
<accession>A0A9D3Z925</accession>
<reference evidence="5" key="1">
    <citation type="journal article" date="2019" name="bioRxiv">
        <title>The Genome of the Zebra Mussel, Dreissena polymorpha: A Resource for Invasive Species Research.</title>
        <authorList>
            <person name="McCartney M.A."/>
            <person name="Auch B."/>
            <person name="Kono T."/>
            <person name="Mallez S."/>
            <person name="Zhang Y."/>
            <person name="Obille A."/>
            <person name="Becker A."/>
            <person name="Abrahante J.E."/>
            <person name="Garbe J."/>
            <person name="Badalamenti J.P."/>
            <person name="Herman A."/>
            <person name="Mangelson H."/>
            <person name="Liachko I."/>
            <person name="Sullivan S."/>
            <person name="Sone E.D."/>
            <person name="Koren S."/>
            <person name="Silverstein K.A.T."/>
            <person name="Beckman K.B."/>
            <person name="Gohl D.M."/>
        </authorList>
    </citation>
    <scope>NUCLEOTIDE SEQUENCE</scope>
    <source>
        <strain evidence="5">Duluth1</strain>
        <tissue evidence="5">Whole animal</tissue>
    </source>
</reference>
<dbReference type="GO" id="GO:0006281">
    <property type="term" value="P:DNA repair"/>
    <property type="evidence" value="ECO:0007669"/>
    <property type="project" value="UniProtKB-ARBA"/>
</dbReference>
<organism evidence="5 6">
    <name type="scientific">Dreissena polymorpha</name>
    <name type="common">Zebra mussel</name>
    <name type="synonym">Mytilus polymorpha</name>
    <dbReference type="NCBI Taxonomy" id="45954"/>
    <lineage>
        <taxon>Eukaryota</taxon>
        <taxon>Metazoa</taxon>
        <taxon>Spiralia</taxon>
        <taxon>Lophotrochozoa</taxon>
        <taxon>Mollusca</taxon>
        <taxon>Bivalvia</taxon>
        <taxon>Autobranchia</taxon>
        <taxon>Heteroconchia</taxon>
        <taxon>Euheterodonta</taxon>
        <taxon>Imparidentia</taxon>
        <taxon>Neoheterodontei</taxon>
        <taxon>Myida</taxon>
        <taxon>Dreissenoidea</taxon>
        <taxon>Dreissenidae</taxon>
        <taxon>Dreissena</taxon>
    </lineage>
</organism>
<dbReference type="SUPFAM" id="SSF52980">
    <property type="entry name" value="Restriction endonuclease-like"/>
    <property type="match status" value="1"/>
</dbReference>
<dbReference type="InterPro" id="IPR011604">
    <property type="entry name" value="PDDEXK-like_dom_sf"/>
</dbReference>
<dbReference type="InterPro" id="IPR034720">
    <property type="entry name" value="Viral_alk_exo"/>
</dbReference>
<evidence type="ECO:0000313" key="6">
    <source>
        <dbReference type="Proteomes" id="UP000828390"/>
    </source>
</evidence>
<dbReference type="PANTHER" id="PTHR47526:SF3">
    <property type="entry name" value="PHD-TYPE DOMAIN-CONTAINING PROTEIN"/>
    <property type="match status" value="1"/>
</dbReference>
<dbReference type="AlphaFoldDB" id="A0A9D3Z925"/>
<proteinExistence type="predicted"/>
<keyword evidence="2" id="KW-0255">Endonuclease</keyword>
<keyword evidence="6" id="KW-1185">Reference proteome</keyword>
<protein>
    <submittedName>
        <fullName evidence="5">Uncharacterized protein</fullName>
    </submittedName>
</protein>
<dbReference type="GO" id="GO:0004519">
    <property type="term" value="F:endonuclease activity"/>
    <property type="evidence" value="ECO:0007669"/>
    <property type="project" value="UniProtKB-KW"/>
</dbReference>
<keyword evidence="3" id="KW-0378">Hydrolase</keyword>
<dbReference type="InterPro" id="IPR011335">
    <property type="entry name" value="Restrct_endonuc-II-like"/>
</dbReference>
<dbReference type="Proteomes" id="UP000828390">
    <property type="component" value="Unassembled WGS sequence"/>
</dbReference>
<evidence type="ECO:0000256" key="4">
    <source>
        <dbReference type="ARBA" id="ARBA00022839"/>
    </source>
</evidence>
<dbReference type="Gene3D" id="3.90.320.10">
    <property type="match status" value="1"/>
</dbReference>
<reference evidence="5" key="2">
    <citation type="submission" date="2020-11" db="EMBL/GenBank/DDBJ databases">
        <authorList>
            <person name="McCartney M.A."/>
            <person name="Auch B."/>
            <person name="Kono T."/>
            <person name="Mallez S."/>
            <person name="Becker A."/>
            <person name="Gohl D.M."/>
            <person name="Silverstein K.A.T."/>
            <person name="Koren S."/>
            <person name="Bechman K.B."/>
            <person name="Herman A."/>
            <person name="Abrahante J.E."/>
            <person name="Garbe J."/>
        </authorList>
    </citation>
    <scope>NUCLEOTIDE SEQUENCE</scope>
    <source>
        <strain evidence="5">Duluth1</strain>
        <tissue evidence="5">Whole animal</tissue>
    </source>
</reference>